<dbReference type="KEGG" id="svn:CP980_30105"/>
<dbReference type="GO" id="GO:0008999">
    <property type="term" value="F:protein-N-terminal-alanine acetyltransferase activity"/>
    <property type="evidence" value="ECO:0007669"/>
    <property type="project" value="TreeGrafter"/>
</dbReference>
<organism evidence="3 4">
    <name type="scientific">Streptomyces vinaceus</name>
    <dbReference type="NCBI Taxonomy" id="1960"/>
    <lineage>
        <taxon>Bacteria</taxon>
        <taxon>Bacillati</taxon>
        <taxon>Actinomycetota</taxon>
        <taxon>Actinomycetes</taxon>
        <taxon>Kitasatosporales</taxon>
        <taxon>Streptomycetaceae</taxon>
        <taxon>Streptomyces</taxon>
    </lineage>
</organism>
<accession>A0A5J6JHX0</accession>
<evidence type="ECO:0000313" key="4">
    <source>
        <dbReference type="Proteomes" id="UP000325563"/>
    </source>
</evidence>
<reference evidence="3 4" key="1">
    <citation type="submission" date="2017-09" db="EMBL/GenBank/DDBJ databases">
        <authorList>
            <person name="Lee N."/>
            <person name="Cho B.-K."/>
        </authorList>
    </citation>
    <scope>NUCLEOTIDE SEQUENCE [LARGE SCALE GENOMIC DNA]</scope>
    <source>
        <strain evidence="3 4">ATCC 27476</strain>
    </source>
</reference>
<gene>
    <name evidence="3" type="ORF">CP980_30105</name>
</gene>
<feature type="region of interest" description="Disordered" evidence="1">
    <location>
        <begin position="143"/>
        <end position="163"/>
    </location>
</feature>
<dbReference type="AlphaFoldDB" id="A0A5J6JHX0"/>
<keyword evidence="4" id="KW-1185">Reference proteome</keyword>
<dbReference type="InterPro" id="IPR016181">
    <property type="entry name" value="Acyl_CoA_acyltransferase"/>
</dbReference>
<evidence type="ECO:0000259" key="2">
    <source>
        <dbReference type="PROSITE" id="PS51186"/>
    </source>
</evidence>
<protein>
    <submittedName>
        <fullName evidence="3">N-acetyltransferase</fullName>
    </submittedName>
</protein>
<dbReference type="Pfam" id="PF13302">
    <property type="entry name" value="Acetyltransf_3"/>
    <property type="match status" value="1"/>
</dbReference>
<dbReference type="SUPFAM" id="SSF55729">
    <property type="entry name" value="Acyl-CoA N-acyltransferases (Nat)"/>
    <property type="match status" value="1"/>
</dbReference>
<evidence type="ECO:0000313" key="3">
    <source>
        <dbReference type="EMBL" id="QEV50185.1"/>
    </source>
</evidence>
<dbReference type="PANTHER" id="PTHR43441:SF10">
    <property type="entry name" value="ACETYLTRANSFERASE"/>
    <property type="match status" value="1"/>
</dbReference>
<dbReference type="InterPro" id="IPR051908">
    <property type="entry name" value="Ribosomal_N-acetyltransferase"/>
</dbReference>
<name>A0A5J6JHX0_STRVI</name>
<proteinExistence type="predicted"/>
<dbReference type="PROSITE" id="PS51186">
    <property type="entry name" value="GNAT"/>
    <property type="match status" value="1"/>
</dbReference>
<dbReference type="PANTHER" id="PTHR43441">
    <property type="entry name" value="RIBOSOMAL-PROTEIN-SERINE ACETYLTRANSFERASE"/>
    <property type="match status" value="1"/>
</dbReference>
<dbReference type="GO" id="GO:0005737">
    <property type="term" value="C:cytoplasm"/>
    <property type="evidence" value="ECO:0007669"/>
    <property type="project" value="TreeGrafter"/>
</dbReference>
<feature type="domain" description="N-acetyltransferase" evidence="2">
    <location>
        <begin position="1"/>
        <end position="157"/>
    </location>
</feature>
<dbReference type="EMBL" id="CP023692">
    <property type="protein sequence ID" value="QEV50185.1"/>
    <property type="molecule type" value="Genomic_DNA"/>
</dbReference>
<dbReference type="InterPro" id="IPR000182">
    <property type="entry name" value="GNAT_dom"/>
</dbReference>
<keyword evidence="3" id="KW-0808">Transferase</keyword>
<dbReference type="Gene3D" id="3.40.630.30">
    <property type="match status" value="1"/>
</dbReference>
<evidence type="ECO:0000256" key="1">
    <source>
        <dbReference type="SAM" id="MobiDB-lite"/>
    </source>
</evidence>
<feature type="compositionally biased region" description="Basic and acidic residues" evidence="1">
    <location>
        <begin position="143"/>
        <end position="155"/>
    </location>
</feature>
<dbReference type="Proteomes" id="UP000325563">
    <property type="component" value="Chromosome"/>
</dbReference>
<dbReference type="GO" id="GO:1990189">
    <property type="term" value="F:protein N-terminal-serine acetyltransferase activity"/>
    <property type="evidence" value="ECO:0007669"/>
    <property type="project" value="TreeGrafter"/>
</dbReference>
<sequence length="163" mass="17372">MDLLPLRVEHAPEMARVLGDPVLHEFTGGAPLATDALRARYARLEAGSPDPAVVWCNWVLRLRGDGPLVGTVQATVTPGRDTAETAWVIGTAWQGRGLATEAALAVTAWLEELPVGRLIAHIHPGHRASAAVAAACGFTPTRHREDGEVRWERRSAPPPATGS</sequence>